<evidence type="ECO:0000313" key="3">
    <source>
        <dbReference type="Proteomes" id="UP000060487"/>
    </source>
</evidence>
<evidence type="ECO:0000313" key="2">
    <source>
        <dbReference type="EMBL" id="KWT75629.1"/>
    </source>
</evidence>
<organism evidence="2 3">
    <name type="scientific">Candidatus Magnetominusculus xianensis</name>
    <dbReference type="NCBI Taxonomy" id="1748249"/>
    <lineage>
        <taxon>Bacteria</taxon>
        <taxon>Pseudomonadati</taxon>
        <taxon>Nitrospirota</taxon>
        <taxon>Nitrospiria</taxon>
        <taxon>Nitrospirales</taxon>
        <taxon>Nitrospiraceae</taxon>
        <taxon>Candidatus Magnetominusculus</taxon>
    </lineage>
</organism>
<accession>A0ABR5SB13</accession>
<keyword evidence="1" id="KW-0812">Transmembrane</keyword>
<evidence type="ECO:0000256" key="1">
    <source>
        <dbReference type="SAM" id="Phobius"/>
    </source>
</evidence>
<evidence type="ECO:0008006" key="4">
    <source>
        <dbReference type="Google" id="ProtNLM"/>
    </source>
</evidence>
<name>A0ABR5SB13_9BACT</name>
<keyword evidence="1" id="KW-1133">Transmembrane helix</keyword>
<keyword evidence="1" id="KW-0472">Membrane</keyword>
<gene>
    <name evidence="2" type="ORF">ASN18_3229</name>
</gene>
<dbReference type="RefSeq" id="WP_085053830.1">
    <property type="nucleotide sequence ID" value="NZ_LNQR01000129.1"/>
</dbReference>
<feature type="transmembrane region" description="Helical" evidence="1">
    <location>
        <begin position="353"/>
        <end position="372"/>
    </location>
</feature>
<feature type="transmembrane region" description="Helical" evidence="1">
    <location>
        <begin position="12"/>
        <end position="34"/>
    </location>
</feature>
<comment type="caution">
    <text evidence="2">The sequence shown here is derived from an EMBL/GenBank/DDBJ whole genome shotgun (WGS) entry which is preliminary data.</text>
</comment>
<feature type="transmembrane region" description="Helical" evidence="1">
    <location>
        <begin position="276"/>
        <end position="295"/>
    </location>
</feature>
<protein>
    <recommendedName>
        <fullName evidence="4">Tetratricopeptide repeat protein</fullName>
    </recommendedName>
</protein>
<feature type="transmembrane region" description="Helical" evidence="1">
    <location>
        <begin position="167"/>
        <end position="195"/>
    </location>
</feature>
<reference evidence="2 3" key="1">
    <citation type="submission" date="2015-11" db="EMBL/GenBank/DDBJ databases">
        <authorList>
            <person name="Lin W."/>
        </authorList>
    </citation>
    <scope>NUCLEOTIDE SEQUENCE [LARGE SCALE GENOMIC DNA]</scope>
    <source>
        <strain evidence="2 3">HCH-1</strain>
    </source>
</reference>
<dbReference type="Proteomes" id="UP000060487">
    <property type="component" value="Unassembled WGS sequence"/>
</dbReference>
<feature type="transmembrane region" description="Helical" evidence="1">
    <location>
        <begin position="216"/>
        <end position="233"/>
    </location>
</feature>
<feature type="transmembrane region" description="Helical" evidence="1">
    <location>
        <begin position="119"/>
        <end position="138"/>
    </location>
</feature>
<dbReference type="SUPFAM" id="SSF48452">
    <property type="entry name" value="TPR-like"/>
    <property type="match status" value="1"/>
</dbReference>
<feature type="transmembrane region" description="Helical" evidence="1">
    <location>
        <begin position="94"/>
        <end position="113"/>
    </location>
</feature>
<proteinExistence type="predicted"/>
<dbReference type="EMBL" id="LNQR01000129">
    <property type="protein sequence ID" value="KWT75629.1"/>
    <property type="molecule type" value="Genomic_DNA"/>
</dbReference>
<dbReference type="Gene3D" id="1.25.40.10">
    <property type="entry name" value="Tetratricopeptide repeat domain"/>
    <property type="match status" value="1"/>
</dbReference>
<keyword evidence="3" id="KW-1185">Reference proteome</keyword>
<dbReference type="InterPro" id="IPR011990">
    <property type="entry name" value="TPR-like_helical_dom_sf"/>
</dbReference>
<sequence length="699" mass="80055">MNLKSKITNYYYAVLILLLLLSIAYVFMSLPLQVGDTDIWYHLSGGRYFSTHGSPAYNSYFSFIQPERLRSNYYWLFQVIVYKIYSFTGERGLIAFRTLSFMVMLLLILFFLYKRQKENINYITFIIIVYAVVLMPRYAVLRPHVFSYALIAAFICILEFYPKKTIILPALALLWVNVHGIEFPVMLLILVSYYVEPIILRIRTALRKSEKSESSSIFTLPLVISMAMIYVTPNGLGLLEVPFISTDFASQYIAELRQPSIKGLFSLSLSPLNPNLTMFSSIILIMAFLSFLKGLLQRSIKIHHAMLFIGGTFLLLRGVRFTNEFVLLALPVIASANLFGSSKSDEIKGKISYLMLNTAFLLMTFFMSNNVLSELKRGLTPIPRGVTQFLAGLDAGGNLLTVPNCGGYTQWMLYPKYKIFMDMEVPHLFTDIDMYVSVNVFLEDIVLKKTLEKYDPAFLSVPIGYRGFTKLIKRYPNYKAIFFDDIEVLFVNNRSYPKIANQYELKEIDPFALGVELMEQIKFDKNDNYTTELNRIFDVYPNMLVTQALVQIYNLKGQYERALPYTDITIKNYPEVTGAYTIKAEILSGLRKYGEAAKILEAALDKANDIEKKGIYHQLYICYFNLGDNKKAYDALKKSVDVYSPKSSYEDIYNLAALSIMYGKPSDPVTLFNIALLKLPPERDDLKVKIETALNAIKK</sequence>